<keyword evidence="6" id="KW-1185">Reference proteome</keyword>
<evidence type="ECO:0000313" key="5">
    <source>
        <dbReference type="EMBL" id="KXO01134.1"/>
    </source>
</evidence>
<organism evidence="5 6">
    <name type="scientific">Aequorivita aquimaris</name>
    <dbReference type="NCBI Taxonomy" id="1548749"/>
    <lineage>
        <taxon>Bacteria</taxon>
        <taxon>Pseudomonadati</taxon>
        <taxon>Bacteroidota</taxon>
        <taxon>Flavobacteriia</taxon>
        <taxon>Flavobacteriales</taxon>
        <taxon>Flavobacteriaceae</taxon>
        <taxon>Aequorivita</taxon>
    </lineage>
</organism>
<dbReference type="Pfam" id="PF18962">
    <property type="entry name" value="Por_Secre_tail"/>
    <property type="match status" value="1"/>
</dbReference>
<evidence type="ECO:0000259" key="4">
    <source>
        <dbReference type="Pfam" id="PF18962"/>
    </source>
</evidence>
<reference evidence="6" key="1">
    <citation type="submission" date="2014-10" db="EMBL/GenBank/DDBJ databases">
        <title>Genome sequencing of Vitellibacter sp. D-24.</title>
        <authorList>
            <person name="Thevarajoo S."/>
            <person name="Selvaratnam C."/>
            <person name="Goh K.M."/>
            <person name="Chong C.S."/>
        </authorList>
    </citation>
    <scope>NUCLEOTIDE SEQUENCE [LARGE SCALE GENOMIC DNA]</scope>
    <source>
        <strain evidence="6">D-24</strain>
    </source>
</reference>
<dbReference type="InterPro" id="IPR026444">
    <property type="entry name" value="Secre_tail"/>
</dbReference>
<dbReference type="STRING" id="1548749.LS48_01275"/>
<keyword evidence="2" id="KW-0677">Repeat</keyword>
<reference evidence="5 6" key="2">
    <citation type="journal article" date="2016" name="Int. J. Syst. Evol. Microbiol.">
        <title>Vitellibacter aquimaris sp. nov., a marine bacterium isolated from seawater.</title>
        <authorList>
            <person name="Thevarajoo S."/>
            <person name="Selvaratnam C."/>
            <person name="Goh K.M."/>
            <person name="Hong K.W."/>
            <person name="Chan X.Y."/>
            <person name="Chan K.G."/>
            <person name="Chong C.S."/>
        </authorList>
    </citation>
    <scope>NUCLEOTIDE SEQUENCE [LARGE SCALE GENOMIC DNA]</scope>
    <source>
        <strain evidence="5 6">D-24</strain>
    </source>
</reference>
<dbReference type="Pfam" id="PF15902">
    <property type="entry name" value="Sortilin-Vps10"/>
    <property type="match status" value="1"/>
</dbReference>
<gene>
    <name evidence="5" type="ORF">LS48_01275</name>
</gene>
<evidence type="ECO:0000313" key="6">
    <source>
        <dbReference type="Proteomes" id="UP000070138"/>
    </source>
</evidence>
<dbReference type="PANTHER" id="PTHR43739:SF5">
    <property type="entry name" value="EXO-ALPHA-SIALIDASE"/>
    <property type="match status" value="1"/>
</dbReference>
<evidence type="ECO:0000256" key="2">
    <source>
        <dbReference type="ARBA" id="ARBA00022737"/>
    </source>
</evidence>
<comment type="caution">
    <text evidence="5">The sequence shown here is derived from an EMBL/GenBank/DDBJ whole genome shotgun (WGS) entry which is preliminary data.</text>
</comment>
<dbReference type="AlphaFoldDB" id="A0A137RLY5"/>
<feature type="domain" description="Secretion system C-terminal sorting" evidence="4">
    <location>
        <begin position="700"/>
        <end position="766"/>
    </location>
</feature>
<evidence type="ECO:0000259" key="3">
    <source>
        <dbReference type="Pfam" id="PF15902"/>
    </source>
</evidence>
<proteinExistence type="predicted"/>
<dbReference type="OrthoDB" id="9757947at2"/>
<dbReference type="EMBL" id="JRWG01000001">
    <property type="protein sequence ID" value="KXO01134.1"/>
    <property type="molecule type" value="Genomic_DNA"/>
</dbReference>
<keyword evidence="1" id="KW-0732">Signal</keyword>
<dbReference type="NCBIfam" id="TIGR04183">
    <property type="entry name" value="Por_Secre_tail"/>
    <property type="match status" value="1"/>
</dbReference>
<dbReference type="GO" id="GO:0010411">
    <property type="term" value="P:xyloglucan metabolic process"/>
    <property type="evidence" value="ECO:0007669"/>
    <property type="project" value="TreeGrafter"/>
</dbReference>
<sequence length="769" mass="86970">MKNFTAVIMMLAVFFCSKNVQSQISLESVGEYGRIYDITFDPTVENRIYALSQMNHILQSNDKGETWEIIYSQEGNSNHFKRLEYTLNGMLSFLVESPTFLEDNGIYLLDIANGAVSKYLAPVPSDAENIFLNSYSIYKQDPSIAMLSLEYRLYGTGYKLVYYTSDSGENWSEIYSADSYNLVAVNNVAINPTDPENLFIARGQSPNETFGGLFISHDAGLTWEEKMPGITFNPITFHPQNSDTIFLGTAIGRRNSSHSENLYKSVDGGTSWNIIPISWENGILDNINAIVINPQNPTTTIVLEENEIVVTRDDWQTFNKYLHPIGSSTGYYYGLHASFNPIVEGEVFINSDFYPLWSTDYGASFIQFLNPFFPSNFTEIQEDTETHLYYGAQQGLIHQDMQTNEVEAMDIIPLGIFSNDPPPFYHIHKSMMGRVYRYTSSFIGSDLSVSSDFGRSYDVLFTNFFDDIMSINQNLRNSNVVWASFLNGGTVILDFTDLNNVIQTEVILPRSEPVLDVLFDDINSDLVFIALGPKVYLSNDYGNSWVERSNGLPENNIVYDIEQSPFNTNEYTIATEVGIFKTIDQGENWFQTYQGVHLKKIAYSQYNELHAVASRMTRQPLFGDSIDAQIIYTTDGGMSWNEVPLEATKHVGSFSMGYQFNESSVNVYMATIDLGLVKHTIDLMTLGMSNTSQNINSFIVYPNPVQDILKIQENGDKVKSIDIYNAKGQRVMGNLSEKQIKVEDLESGIYFISIQNTKGDSFIKRFVKN</sequence>
<evidence type="ECO:0008006" key="7">
    <source>
        <dbReference type="Google" id="ProtNLM"/>
    </source>
</evidence>
<dbReference type="InterPro" id="IPR015943">
    <property type="entry name" value="WD40/YVTN_repeat-like_dom_sf"/>
</dbReference>
<dbReference type="InterPro" id="IPR031778">
    <property type="entry name" value="Sortilin_N"/>
</dbReference>
<dbReference type="RefSeq" id="WP_062619171.1">
    <property type="nucleotide sequence ID" value="NZ_JRWG01000001.1"/>
</dbReference>
<dbReference type="PANTHER" id="PTHR43739">
    <property type="entry name" value="XYLOGLUCANASE (EUROFUNG)"/>
    <property type="match status" value="1"/>
</dbReference>
<name>A0A137RLY5_9FLAO</name>
<accession>A0A137RLY5</accession>
<dbReference type="SUPFAM" id="SSF110296">
    <property type="entry name" value="Oligoxyloglucan reducing end-specific cellobiohydrolase"/>
    <property type="match status" value="3"/>
</dbReference>
<feature type="domain" description="Sortilin N-terminal" evidence="3">
    <location>
        <begin position="534"/>
        <end position="648"/>
    </location>
</feature>
<dbReference type="Gene3D" id="2.130.10.10">
    <property type="entry name" value="YVTN repeat-like/Quinoprotein amine dehydrogenase"/>
    <property type="match status" value="3"/>
</dbReference>
<evidence type="ECO:0000256" key="1">
    <source>
        <dbReference type="ARBA" id="ARBA00022729"/>
    </source>
</evidence>
<dbReference type="InterPro" id="IPR052025">
    <property type="entry name" value="Xyloglucanase_GH74"/>
</dbReference>
<protein>
    <recommendedName>
        <fullName evidence="7">T9SS type A sorting domain-containing protein</fullName>
    </recommendedName>
</protein>
<dbReference type="Proteomes" id="UP000070138">
    <property type="component" value="Unassembled WGS sequence"/>
</dbReference>